<protein>
    <recommendedName>
        <fullName evidence="9">Lipid A biosynthesis acyltransferase</fullName>
    </recommendedName>
</protein>
<evidence type="ECO:0000313" key="7">
    <source>
        <dbReference type="EMBL" id="TQV71035.1"/>
    </source>
</evidence>
<comment type="caution">
    <text evidence="7">The sequence shown here is derived from an EMBL/GenBank/DDBJ whole genome shotgun (WGS) entry which is preliminary data.</text>
</comment>
<keyword evidence="8" id="KW-1185">Reference proteome</keyword>
<dbReference type="RefSeq" id="WP_142944252.1">
    <property type="nucleotide sequence ID" value="NZ_VIKR01000007.1"/>
</dbReference>
<accession>A0A545T1H4</accession>
<dbReference type="GO" id="GO:0016746">
    <property type="term" value="F:acyltransferase activity"/>
    <property type="evidence" value="ECO:0007669"/>
    <property type="project" value="UniProtKB-KW"/>
</dbReference>
<dbReference type="OrthoDB" id="9803456at2"/>
<dbReference type="Pfam" id="PF03279">
    <property type="entry name" value="Lip_A_acyltrans"/>
    <property type="match status" value="1"/>
</dbReference>
<keyword evidence="3" id="KW-0997">Cell inner membrane</keyword>
<dbReference type="GO" id="GO:0009247">
    <property type="term" value="P:glycolipid biosynthetic process"/>
    <property type="evidence" value="ECO:0007669"/>
    <property type="project" value="UniProtKB-ARBA"/>
</dbReference>
<evidence type="ECO:0000256" key="5">
    <source>
        <dbReference type="ARBA" id="ARBA00023136"/>
    </source>
</evidence>
<dbReference type="CDD" id="cd07984">
    <property type="entry name" value="LPLAT_LABLAT-like"/>
    <property type="match status" value="1"/>
</dbReference>
<name>A0A545T1H4_9GAMM</name>
<gene>
    <name evidence="7" type="ORF">FLL45_22170</name>
</gene>
<dbReference type="EMBL" id="VIKR01000007">
    <property type="protein sequence ID" value="TQV71035.1"/>
    <property type="molecule type" value="Genomic_DNA"/>
</dbReference>
<dbReference type="Proteomes" id="UP000317839">
    <property type="component" value="Unassembled WGS sequence"/>
</dbReference>
<keyword evidence="6" id="KW-0012">Acyltransferase</keyword>
<dbReference type="GO" id="GO:0005886">
    <property type="term" value="C:plasma membrane"/>
    <property type="evidence" value="ECO:0007669"/>
    <property type="project" value="UniProtKB-SubCell"/>
</dbReference>
<dbReference type="InterPro" id="IPR004960">
    <property type="entry name" value="LipA_acyltrans"/>
</dbReference>
<evidence type="ECO:0000256" key="1">
    <source>
        <dbReference type="ARBA" id="ARBA00004533"/>
    </source>
</evidence>
<dbReference type="PANTHER" id="PTHR30606">
    <property type="entry name" value="LIPID A BIOSYNTHESIS LAUROYL ACYLTRANSFERASE"/>
    <property type="match status" value="1"/>
</dbReference>
<proteinExistence type="predicted"/>
<evidence type="ECO:0000256" key="6">
    <source>
        <dbReference type="ARBA" id="ARBA00023315"/>
    </source>
</evidence>
<dbReference type="PANTHER" id="PTHR30606:SF10">
    <property type="entry name" value="PHOSPHATIDYLINOSITOL MANNOSIDE ACYLTRANSFERASE"/>
    <property type="match status" value="1"/>
</dbReference>
<dbReference type="AlphaFoldDB" id="A0A545T1H4"/>
<organism evidence="7 8">
    <name type="scientific">Aliikangiella marina</name>
    <dbReference type="NCBI Taxonomy" id="1712262"/>
    <lineage>
        <taxon>Bacteria</taxon>
        <taxon>Pseudomonadati</taxon>
        <taxon>Pseudomonadota</taxon>
        <taxon>Gammaproteobacteria</taxon>
        <taxon>Oceanospirillales</taxon>
        <taxon>Pleioneaceae</taxon>
        <taxon>Aliikangiella</taxon>
    </lineage>
</organism>
<evidence type="ECO:0000256" key="2">
    <source>
        <dbReference type="ARBA" id="ARBA00022475"/>
    </source>
</evidence>
<keyword evidence="4" id="KW-0808">Transferase</keyword>
<reference evidence="7 8" key="1">
    <citation type="submission" date="2019-06" db="EMBL/GenBank/DDBJ databases">
        <title>Draft genome of Aliikangiella marina GYP-15.</title>
        <authorList>
            <person name="Wang G."/>
        </authorList>
    </citation>
    <scope>NUCLEOTIDE SEQUENCE [LARGE SCALE GENOMIC DNA]</scope>
    <source>
        <strain evidence="7 8">GYP-15</strain>
    </source>
</reference>
<evidence type="ECO:0000256" key="3">
    <source>
        <dbReference type="ARBA" id="ARBA00022519"/>
    </source>
</evidence>
<keyword evidence="5" id="KW-0472">Membrane</keyword>
<dbReference type="PIRSF" id="PIRSF026649">
    <property type="entry name" value="MsbB"/>
    <property type="match status" value="1"/>
</dbReference>
<keyword evidence="2" id="KW-1003">Cell membrane</keyword>
<evidence type="ECO:0000256" key="4">
    <source>
        <dbReference type="ARBA" id="ARBA00022679"/>
    </source>
</evidence>
<sequence length="304" mass="35643">MSKPKKKKKQQSGWTITGMIRITHWLPGWFIRSLSRMTAYANFLLDWRTTKVMRKNFQMCYPDLDEAAINVKLKNSIRHNSCLTKEFATAWLGGRSQIANMFDQVEGSALIDNILDEKKPLIMAVPHIGNWEFFWHWLQFNYRIIGMYQPAKYYGVEKLVLDARQRFGGQVFPTDTKGIMNLFRALKQGKIMMILPDQVPRMGAGIYSPLFGHQAYTMTLLHKMLNKTGAEMLFGCCLRNSNQSGFNVHIEAPSFEIRNRNVEDFNADMNRQLESIINRWPNQYQWTYKRFKRQPEGNDPYSFK</sequence>
<evidence type="ECO:0000313" key="8">
    <source>
        <dbReference type="Proteomes" id="UP000317839"/>
    </source>
</evidence>
<comment type="subcellular location">
    <subcellularLocation>
        <location evidence="1">Cell inner membrane</location>
    </subcellularLocation>
</comment>
<evidence type="ECO:0008006" key="9">
    <source>
        <dbReference type="Google" id="ProtNLM"/>
    </source>
</evidence>